<dbReference type="InterPro" id="IPR025380">
    <property type="entry name" value="DUF4369"/>
</dbReference>
<evidence type="ECO:0000256" key="4">
    <source>
        <dbReference type="ARBA" id="ARBA00023284"/>
    </source>
</evidence>
<dbReference type="PROSITE" id="PS51355">
    <property type="entry name" value="GLUTATHIONE_PEROXID_3"/>
    <property type="match status" value="1"/>
</dbReference>
<evidence type="ECO:0000256" key="1">
    <source>
        <dbReference type="ARBA" id="ARBA00006926"/>
    </source>
</evidence>
<keyword evidence="5" id="KW-0732">Signal</keyword>
<dbReference type="InterPro" id="IPR036249">
    <property type="entry name" value="Thioredoxin-like_sf"/>
</dbReference>
<sequence>MKRLLFFSLAALLSLPGFAQKNDLSDFSIAGKITGKRTGFVYLFYPVGEGFKADSAAIRNGTFLFKGRLAEPVMGHVAAARNIRDNDDPNTAEIFIGPGKMNLTVTYGAFKKVVLKGSLSNDEYAELTLEKESIRKEMEPLSRAYRNEKDHEKAAAIKEQFGPFNARMDKIDWTFINTHPDSYVSAFLMRFKMGSLSIADAKAIYNAWTEKIRNSTSGKEIYREITELESGSPGSTAKVFSATDINGEKLSLSDFKGKKYVLIDFWASWCVPCRKGNPHLLSLYGKYKGKGLEIIGVAGDDSNPEAWKKAVEKDQIGVWKHVLSGLKMTDKGFDSSNDITKGYGIHSLPTKILIDKEGIIIGRYGGGGENDEAMDKKMAEIFK</sequence>
<dbReference type="PANTHER" id="PTHR42852:SF13">
    <property type="entry name" value="PROTEIN DIPZ"/>
    <property type="match status" value="1"/>
</dbReference>
<evidence type="ECO:0000256" key="2">
    <source>
        <dbReference type="ARBA" id="ARBA00022559"/>
    </source>
</evidence>
<proteinExistence type="inferred from homology"/>
<dbReference type="EMBL" id="CP119313">
    <property type="protein sequence ID" value="WEK21629.1"/>
    <property type="molecule type" value="Genomic_DNA"/>
</dbReference>
<feature type="signal peptide" evidence="5">
    <location>
        <begin position="1"/>
        <end position="19"/>
    </location>
</feature>
<feature type="domain" description="Thioredoxin" evidence="6">
    <location>
        <begin position="231"/>
        <end position="383"/>
    </location>
</feature>
<keyword evidence="3" id="KW-0560">Oxidoreductase</keyword>
<dbReference type="InterPro" id="IPR017937">
    <property type="entry name" value="Thioredoxin_CS"/>
</dbReference>
<dbReference type="PANTHER" id="PTHR42852">
    <property type="entry name" value="THIOL:DISULFIDE INTERCHANGE PROTEIN DSBE"/>
    <property type="match status" value="1"/>
</dbReference>
<keyword evidence="4" id="KW-0676">Redox-active center</keyword>
<accession>A0AAJ5WDS7</accession>
<evidence type="ECO:0000256" key="3">
    <source>
        <dbReference type="ARBA" id="ARBA00023002"/>
    </source>
</evidence>
<evidence type="ECO:0000313" key="8">
    <source>
        <dbReference type="Proteomes" id="UP001214530"/>
    </source>
</evidence>
<dbReference type="SUPFAM" id="SSF52833">
    <property type="entry name" value="Thioredoxin-like"/>
    <property type="match status" value="1"/>
</dbReference>
<dbReference type="PROSITE" id="PS00194">
    <property type="entry name" value="THIOREDOXIN_1"/>
    <property type="match status" value="1"/>
</dbReference>
<dbReference type="Pfam" id="PF00578">
    <property type="entry name" value="AhpC-TSA"/>
    <property type="match status" value="1"/>
</dbReference>
<dbReference type="GO" id="GO:0006979">
    <property type="term" value="P:response to oxidative stress"/>
    <property type="evidence" value="ECO:0007669"/>
    <property type="project" value="InterPro"/>
</dbReference>
<dbReference type="GO" id="GO:0004601">
    <property type="term" value="F:peroxidase activity"/>
    <property type="evidence" value="ECO:0007669"/>
    <property type="project" value="UniProtKB-KW"/>
</dbReference>
<evidence type="ECO:0000256" key="5">
    <source>
        <dbReference type="SAM" id="SignalP"/>
    </source>
</evidence>
<protein>
    <submittedName>
        <fullName evidence="7">TlpA disulfide reductase family protein</fullName>
    </submittedName>
</protein>
<organism evidence="7 8">
    <name type="scientific">Candidatus Pedobacter colombiensis</name>
    <dbReference type="NCBI Taxonomy" id="3121371"/>
    <lineage>
        <taxon>Bacteria</taxon>
        <taxon>Pseudomonadati</taxon>
        <taxon>Bacteroidota</taxon>
        <taxon>Sphingobacteriia</taxon>
        <taxon>Sphingobacteriales</taxon>
        <taxon>Sphingobacteriaceae</taxon>
        <taxon>Pedobacter</taxon>
    </lineage>
</organism>
<feature type="chain" id="PRO_5042485357" evidence="5">
    <location>
        <begin position="20"/>
        <end position="383"/>
    </location>
</feature>
<name>A0AAJ5WDS7_9SPHI</name>
<dbReference type="PROSITE" id="PS51352">
    <property type="entry name" value="THIOREDOXIN_2"/>
    <property type="match status" value="1"/>
</dbReference>
<gene>
    <name evidence="7" type="ORF">P0Y49_10825</name>
</gene>
<dbReference type="AlphaFoldDB" id="A0AAJ5WDS7"/>
<dbReference type="CDD" id="cd02966">
    <property type="entry name" value="TlpA_like_family"/>
    <property type="match status" value="1"/>
</dbReference>
<dbReference type="Pfam" id="PF14289">
    <property type="entry name" value="DUF4369"/>
    <property type="match status" value="1"/>
</dbReference>
<dbReference type="InterPro" id="IPR000889">
    <property type="entry name" value="Glutathione_peroxidase"/>
</dbReference>
<comment type="similarity">
    <text evidence="1">Belongs to the glutathione peroxidase family.</text>
</comment>
<dbReference type="InterPro" id="IPR050553">
    <property type="entry name" value="Thioredoxin_ResA/DsbE_sf"/>
</dbReference>
<dbReference type="Proteomes" id="UP001214530">
    <property type="component" value="Chromosome"/>
</dbReference>
<dbReference type="InterPro" id="IPR013766">
    <property type="entry name" value="Thioredoxin_domain"/>
</dbReference>
<evidence type="ECO:0000313" key="7">
    <source>
        <dbReference type="EMBL" id="WEK21629.1"/>
    </source>
</evidence>
<reference evidence="7" key="1">
    <citation type="submission" date="2023-03" db="EMBL/GenBank/DDBJ databases">
        <title>Andean soil-derived lignocellulolytic bacterial consortium as a source of novel taxa and putative plastic-active enzymes.</title>
        <authorList>
            <person name="Diaz-Garcia L."/>
            <person name="Chuvochina M."/>
            <person name="Feuerriegel G."/>
            <person name="Bunk B."/>
            <person name="Sproer C."/>
            <person name="Streit W.R."/>
            <person name="Rodriguez L.M."/>
            <person name="Overmann J."/>
            <person name="Jimenez D.J."/>
        </authorList>
    </citation>
    <scope>NUCLEOTIDE SEQUENCE</scope>
    <source>
        <strain evidence="7">MAG 3858</strain>
    </source>
</reference>
<evidence type="ECO:0000259" key="6">
    <source>
        <dbReference type="PROSITE" id="PS51352"/>
    </source>
</evidence>
<dbReference type="Gene3D" id="3.40.30.10">
    <property type="entry name" value="Glutaredoxin"/>
    <property type="match status" value="1"/>
</dbReference>
<keyword evidence="2" id="KW-0575">Peroxidase</keyword>
<dbReference type="InterPro" id="IPR000866">
    <property type="entry name" value="AhpC/TSA"/>
</dbReference>